<sequence>MYTNWMLTPNPDAYNEIHADIRSTVYCVGVHAGGAREWNFAWERFKVASSPSERELLLSVLGCTRAPYLLYRYLELSLRNDTGIRKQDTVRVFSAVAGSAIGQPIAFNFVRGNWQRLKEYVGSVSTLNSIVKVVTRRLNQPHEFEELKRFIQESCTELGRPVQQVLERTAANVQWMQSNYQTIVDWLLTAPKPELTNA</sequence>
<evidence type="ECO:0000259" key="2">
    <source>
        <dbReference type="Pfam" id="PF11838"/>
    </source>
</evidence>
<dbReference type="GO" id="GO:0043171">
    <property type="term" value="P:peptide catabolic process"/>
    <property type="evidence" value="ECO:0007669"/>
    <property type="project" value="TreeGrafter"/>
</dbReference>
<dbReference type="GO" id="GO:0005737">
    <property type="term" value="C:cytoplasm"/>
    <property type="evidence" value="ECO:0007669"/>
    <property type="project" value="TreeGrafter"/>
</dbReference>
<dbReference type="GO" id="GO:0006508">
    <property type="term" value="P:proteolysis"/>
    <property type="evidence" value="ECO:0007669"/>
    <property type="project" value="TreeGrafter"/>
</dbReference>
<dbReference type="AlphaFoldDB" id="A0A1E1W1I6"/>
<dbReference type="PANTHER" id="PTHR11533:SF294">
    <property type="entry name" value="THYROTROPIN-RELEASING HORMONE-DEGRADING ECTOENZYME"/>
    <property type="match status" value="1"/>
</dbReference>
<organism evidence="3">
    <name type="scientific">Pectinophora gossypiella</name>
    <name type="common">Cotton pink bollworm</name>
    <name type="synonym">Depressaria gossypiella</name>
    <dbReference type="NCBI Taxonomy" id="13191"/>
    <lineage>
        <taxon>Eukaryota</taxon>
        <taxon>Metazoa</taxon>
        <taxon>Ecdysozoa</taxon>
        <taxon>Arthropoda</taxon>
        <taxon>Hexapoda</taxon>
        <taxon>Insecta</taxon>
        <taxon>Pterygota</taxon>
        <taxon>Neoptera</taxon>
        <taxon>Endopterygota</taxon>
        <taxon>Lepidoptera</taxon>
        <taxon>Glossata</taxon>
        <taxon>Ditrysia</taxon>
        <taxon>Gelechioidea</taxon>
        <taxon>Gelechiidae</taxon>
        <taxon>Apatetrinae</taxon>
        <taxon>Pectinophora</taxon>
    </lineage>
</organism>
<gene>
    <name evidence="3" type="ORF">g.13706</name>
</gene>
<accession>A0A1E1W1I6</accession>
<dbReference type="OrthoDB" id="510539at2759"/>
<dbReference type="GO" id="GO:0005615">
    <property type="term" value="C:extracellular space"/>
    <property type="evidence" value="ECO:0007669"/>
    <property type="project" value="TreeGrafter"/>
</dbReference>
<reference evidence="3" key="1">
    <citation type="submission" date="2015-09" db="EMBL/GenBank/DDBJ databases">
        <title>De novo assembly of Pectinophora gossypiella (Pink Bollworm) gut transcriptome.</title>
        <authorList>
            <person name="Tassone E.E."/>
        </authorList>
    </citation>
    <scope>NUCLEOTIDE SEQUENCE</scope>
</reference>
<dbReference type="InterPro" id="IPR024571">
    <property type="entry name" value="ERAP1-like_C_dom"/>
</dbReference>
<protein>
    <recommendedName>
        <fullName evidence="2">ERAP1-like C-terminal domain-containing protein</fullName>
    </recommendedName>
</protein>
<evidence type="ECO:0000256" key="1">
    <source>
        <dbReference type="ARBA" id="ARBA00010136"/>
    </source>
</evidence>
<feature type="domain" description="ERAP1-like C-terminal" evidence="2">
    <location>
        <begin position="2"/>
        <end position="169"/>
    </location>
</feature>
<proteinExistence type="inferred from homology"/>
<dbReference type="Pfam" id="PF11838">
    <property type="entry name" value="ERAP1_C"/>
    <property type="match status" value="1"/>
</dbReference>
<name>A0A1E1W1I6_PECGO</name>
<dbReference type="Gene3D" id="1.25.50.20">
    <property type="match status" value="1"/>
</dbReference>
<dbReference type="GO" id="GO:0016020">
    <property type="term" value="C:membrane"/>
    <property type="evidence" value="ECO:0007669"/>
    <property type="project" value="TreeGrafter"/>
</dbReference>
<evidence type="ECO:0000313" key="3">
    <source>
        <dbReference type="EMBL" id="JAT80836.1"/>
    </source>
</evidence>
<dbReference type="InterPro" id="IPR050344">
    <property type="entry name" value="Peptidase_M1_aminopeptidases"/>
</dbReference>
<dbReference type="EMBL" id="GDQN01010218">
    <property type="protein sequence ID" value="JAT80836.1"/>
    <property type="molecule type" value="Transcribed_RNA"/>
</dbReference>
<dbReference type="GO" id="GO:0008270">
    <property type="term" value="F:zinc ion binding"/>
    <property type="evidence" value="ECO:0007669"/>
    <property type="project" value="TreeGrafter"/>
</dbReference>
<dbReference type="GO" id="GO:0070006">
    <property type="term" value="F:metalloaminopeptidase activity"/>
    <property type="evidence" value="ECO:0007669"/>
    <property type="project" value="TreeGrafter"/>
</dbReference>
<dbReference type="PANTHER" id="PTHR11533">
    <property type="entry name" value="PROTEASE M1 ZINC METALLOPROTEASE"/>
    <property type="match status" value="1"/>
</dbReference>
<comment type="similarity">
    <text evidence="1">Belongs to the peptidase M1 family.</text>
</comment>
<dbReference type="GO" id="GO:0042277">
    <property type="term" value="F:peptide binding"/>
    <property type="evidence" value="ECO:0007669"/>
    <property type="project" value="TreeGrafter"/>
</dbReference>